<gene>
    <name evidence="1" type="ORF">GSONMT00042412001</name>
</gene>
<dbReference type="Gene3D" id="3.10.129.10">
    <property type="entry name" value="Hotdog Thioesterase"/>
    <property type="match status" value="1"/>
</dbReference>
<reference evidence="1" key="1">
    <citation type="journal article" date="2014" name="Nat. Commun.">
        <title>The rainbow trout genome provides novel insights into evolution after whole-genome duplication in vertebrates.</title>
        <authorList>
            <person name="Berthelot C."/>
            <person name="Brunet F."/>
            <person name="Chalopin D."/>
            <person name="Juanchich A."/>
            <person name="Bernard M."/>
            <person name="Noel B."/>
            <person name="Bento P."/>
            <person name="Da Silva C."/>
            <person name="Labadie K."/>
            <person name="Alberti A."/>
            <person name="Aury J.M."/>
            <person name="Louis A."/>
            <person name="Dehais P."/>
            <person name="Bardou P."/>
            <person name="Montfort J."/>
            <person name="Klopp C."/>
            <person name="Cabau C."/>
            <person name="Gaspin C."/>
            <person name="Thorgaard G.H."/>
            <person name="Boussaha M."/>
            <person name="Quillet E."/>
            <person name="Guyomard R."/>
            <person name="Galiana D."/>
            <person name="Bobe J."/>
            <person name="Volff J.N."/>
            <person name="Genet C."/>
            <person name="Wincker P."/>
            <person name="Jaillon O."/>
            <person name="Roest Crollius H."/>
            <person name="Guiguen Y."/>
        </authorList>
    </citation>
    <scope>NUCLEOTIDE SEQUENCE [LARGE SCALE GENOMIC DNA]</scope>
</reference>
<dbReference type="Proteomes" id="UP000193380">
    <property type="component" value="Unassembled WGS sequence"/>
</dbReference>
<evidence type="ECO:0000313" key="2">
    <source>
        <dbReference type="Proteomes" id="UP000193380"/>
    </source>
</evidence>
<dbReference type="EMBL" id="FR906044">
    <property type="protein sequence ID" value="CDQ82778.1"/>
    <property type="molecule type" value="Genomic_DNA"/>
</dbReference>
<dbReference type="PaxDb" id="8022-A0A060XT10"/>
<protein>
    <submittedName>
        <fullName evidence="1">Uncharacterized protein</fullName>
    </submittedName>
</protein>
<name>A0A060XT10_ONCMY</name>
<accession>A0A060XT10</accession>
<evidence type="ECO:0000313" key="1">
    <source>
        <dbReference type="EMBL" id="CDQ82778.1"/>
    </source>
</evidence>
<dbReference type="STRING" id="8022.A0A060XT10"/>
<reference evidence="1" key="2">
    <citation type="submission" date="2014-03" db="EMBL/GenBank/DDBJ databases">
        <authorList>
            <person name="Genoscope - CEA"/>
        </authorList>
    </citation>
    <scope>NUCLEOTIDE SEQUENCE</scope>
</reference>
<dbReference type="AlphaFoldDB" id="A0A060XT10"/>
<organism evidence="1 2">
    <name type="scientific">Oncorhynchus mykiss</name>
    <name type="common">Rainbow trout</name>
    <name type="synonym">Salmo gairdneri</name>
    <dbReference type="NCBI Taxonomy" id="8022"/>
    <lineage>
        <taxon>Eukaryota</taxon>
        <taxon>Metazoa</taxon>
        <taxon>Chordata</taxon>
        <taxon>Craniata</taxon>
        <taxon>Vertebrata</taxon>
        <taxon>Euteleostomi</taxon>
        <taxon>Actinopterygii</taxon>
        <taxon>Neopterygii</taxon>
        <taxon>Teleostei</taxon>
        <taxon>Protacanthopterygii</taxon>
        <taxon>Salmoniformes</taxon>
        <taxon>Salmonidae</taxon>
        <taxon>Salmoninae</taxon>
        <taxon>Oncorhynchus</taxon>
    </lineage>
</organism>
<sequence length="154" mass="17038">MSVPVPLQVGVAGETHSLPCPQRSRMWRASSWSCLHTLITTATPPDDKSWLGWRTQPQWQPVICVAASLLRSVDMFRFRGPSSVGNRLVFKAVVNNTFNNSIEVGVLSGGLCEEVEGADEEETVYHIKCPPPINGGKSRDFVFPLSKRQPCDDK</sequence>
<proteinExistence type="predicted"/>